<evidence type="ECO:0000313" key="2">
    <source>
        <dbReference type="Proteomes" id="UP000282378"/>
    </source>
</evidence>
<dbReference type="EMBL" id="RBNL01002939">
    <property type="protein sequence ID" value="RML61963.1"/>
    <property type="molecule type" value="Genomic_DNA"/>
</dbReference>
<dbReference type="Proteomes" id="UP000282378">
    <property type="component" value="Unassembled WGS sequence"/>
</dbReference>
<evidence type="ECO:0000313" key="1">
    <source>
        <dbReference type="EMBL" id="RML61963.1"/>
    </source>
</evidence>
<comment type="caution">
    <text evidence="1">The sequence shown here is derived from an EMBL/GenBank/DDBJ whole genome shotgun (WGS) entry which is preliminary data.</text>
</comment>
<gene>
    <name evidence="1" type="ORF">APX70_02937</name>
</gene>
<proteinExistence type="predicted"/>
<dbReference type="AlphaFoldDB" id="A0A3M2XDX5"/>
<organism evidence="1 2">
    <name type="scientific">Pseudomonas syringae pv. maculicola</name>
    <dbReference type="NCBI Taxonomy" id="59511"/>
    <lineage>
        <taxon>Bacteria</taxon>
        <taxon>Pseudomonadati</taxon>
        <taxon>Pseudomonadota</taxon>
        <taxon>Gammaproteobacteria</taxon>
        <taxon>Pseudomonadales</taxon>
        <taxon>Pseudomonadaceae</taxon>
        <taxon>Pseudomonas</taxon>
    </lineage>
</organism>
<name>A0A3M2XDX5_PSEYM</name>
<accession>A0A3M2XDX5</accession>
<sequence>MILKDGIELTLMKLRTRVNDRLNDLLQGKIATLSHPPLQASAKVV</sequence>
<reference evidence="1 2" key="1">
    <citation type="submission" date="2018-08" db="EMBL/GenBank/DDBJ databases">
        <title>Recombination of ecologically and evolutionarily significant loci maintains genetic cohesion in the Pseudomonas syringae species complex.</title>
        <authorList>
            <person name="Dillon M."/>
            <person name="Thakur S."/>
            <person name="Almeida R.N.D."/>
            <person name="Weir B.S."/>
            <person name="Guttman D.S."/>
        </authorList>
    </citation>
    <scope>NUCLEOTIDE SEQUENCE [LARGE SCALE GENOMIC DNA]</scope>
    <source>
        <strain evidence="1 2">88_10</strain>
    </source>
</reference>
<protein>
    <submittedName>
        <fullName evidence="1">Uncharacterized protein</fullName>
    </submittedName>
</protein>